<reference evidence="3 4" key="1">
    <citation type="journal article" date="2016" name="Nat. Commun.">
        <title>Thousands of microbial genomes shed light on interconnected biogeochemical processes in an aquifer system.</title>
        <authorList>
            <person name="Anantharaman K."/>
            <person name="Brown C.T."/>
            <person name="Hug L.A."/>
            <person name="Sharon I."/>
            <person name="Castelle C.J."/>
            <person name="Probst A.J."/>
            <person name="Thomas B.C."/>
            <person name="Singh A."/>
            <person name="Wilkins M.J."/>
            <person name="Karaoz U."/>
            <person name="Brodie E.L."/>
            <person name="Williams K.H."/>
            <person name="Hubbard S.S."/>
            <person name="Banfield J.F."/>
        </authorList>
    </citation>
    <scope>NUCLEOTIDE SEQUENCE [LARGE SCALE GENOMIC DNA]</scope>
</reference>
<organism evidence="3 4">
    <name type="scientific">candidate division WWE3 bacterium RIFOXYC1_FULL_39_7</name>
    <dbReference type="NCBI Taxonomy" id="1802643"/>
    <lineage>
        <taxon>Bacteria</taxon>
        <taxon>Katanobacteria</taxon>
    </lineage>
</organism>
<sequence>MNSIRNLFRDKFVVKKSAKVVFVALVYFVYSVVIIYLFFGYLDVKSKSDKIATDYTQIKQTQENFNANFSEELFEEHLKLIQRQEIETKLTLLETELEKLKATEEGSLFVQVNSIYEKYGNLQAKLKRNDSVKIDSAGIKEKLEAFGDMLISKDFESLETAIDENILALDESYKKYIDSLPKPTVASNAGQGYSYLTVTTERGSTHGVYLVKVPLNSVRVKTIAAIEDDCSNNCPTKSMQQYVSENGAFAGITGSYACPADYASCEGKTWSFDYALYDSNDGKWFNKDALSWFDTGMITFRGNSYSFYRKTSEYDGDSVDAAVSNFPSMLKNGEVVVDEDILTSFQKVRALRGAIGVGNENIYLAYITNATVTEAAYAMKALGALHALNLDGGGTAALYINGGYVVGPGRGVANAILLVR</sequence>
<name>A0A1F4WLC3_UNCKA</name>
<keyword evidence="1" id="KW-0812">Transmembrane</keyword>
<accession>A0A1F4WLC3</accession>
<comment type="caution">
    <text evidence="3">The sequence shown here is derived from an EMBL/GenBank/DDBJ whole genome shotgun (WGS) entry which is preliminary data.</text>
</comment>
<feature type="transmembrane region" description="Helical" evidence="1">
    <location>
        <begin position="20"/>
        <end position="42"/>
    </location>
</feature>
<dbReference type="PANTHER" id="PTHR40446:SF2">
    <property type="entry name" value="N-ACETYLGLUCOSAMINE-1-PHOSPHODIESTER ALPHA-N-ACETYLGLUCOSAMINIDASE"/>
    <property type="match status" value="1"/>
</dbReference>
<evidence type="ECO:0000259" key="2">
    <source>
        <dbReference type="Pfam" id="PF09992"/>
    </source>
</evidence>
<gene>
    <name evidence="3" type="ORF">A2415_00970</name>
</gene>
<dbReference type="EMBL" id="MEWA01000009">
    <property type="protein sequence ID" value="OGC70227.1"/>
    <property type="molecule type" value="Genomic_DNA"/>
</dbReference>
<dbReference type="Proteomes" id="UP000179113">
    <property type="component" value="Unassembled WGS sequence"/>
</dbReference>
<evidence type="ECO:0000313" key="4">
    <source>
        <dbReference type="Proteomes" id="UP000179113"/>
    </source>
</evidence>
<dbReference type="Pfam" id="PF09992">
    <property type="entry name" value="NAGPA"/>
    <property type="match status" value="1"/>
</dbReference>
<keyword evidence="1" id="KW-0472">Membrane</keyword>
<evidence type="ECO:0000256" key="1">
    <source>
        <dbReference type="SAM" id="Phobius"/>
    </source>
</evidence>
<feature type="domain" description="Phosphodiester glycosidase" evidence="2">
    <location>
        <begin position="307"/>
        <end position="418"/>
    </location>
</feature>
<dbReference type="InterPro" id="IPR018711">
    <property type="entry name" value="NAGPA"/>
</dbReference>
<dbReference type="AlphaFoldDB" id="A0A1F4WLC3"/>
<dbReference type="PANTHER" id="PTHR40446">
    <property type="entry name" value="N-ACETYLGLUCOSAMINE-1-PHOSPHODIESTER ALPHA-N-ACETYLGLUCOSAMINIDASE"/>
    <property type="match status" value="1"/>
</dbReference>
<proteinExistence type="predicted"/>
<keyword evidence="1" id="KW-1133">Transmembrane helix</keyword>
<evidence type="ECO:0000313" key="3">
    <source>
        <dbReference type="EMBL" id="OGC70227.1"/>
    </source>
</evidence>
<protein>
    <recommendedName>
        <fullName evidence="2">Phosphodiester glycosidase domain-containing protein</fullName>
    </recommendedName>
</protein>